<feature type="region of interest" description="Disordered" evidence="1">
    <location>
        <begin position="366"/>
        <end position="387"/>
    </location>
</feature>
<dbReference type="GO" id="GO:0003723">
    <property type="term" value="F:RNA binding"/>
    <property type="evidence" value="ECO:0007669"/>
    <property type="project" value="InterPro"/>
</dbReference>
<dbReference type="OrthoDB" id="447290at2759"/>
<sequence>MYVLTFQPVHVPTPSEEKQEVEGESKETEGESKEGEGEKKEGEGEKKEGEGESKEEEKEEEVPEPTPFDESDMSQLVLPLVGHDVLLPKGEIGEYINELLKADGFEHGFDSLPRAPKDMCVTGRYRQVIRSVSDIDVAMVVHKDKRTMFSLPEEAFVRANQALSLSLPEEVCVAMPLPEPVPEPKVEEKKEEEKPVEKHVEEKAEEPKAEPVTEETKPEKKAAEPVAEAEAEAEPKTEAVVAEGDVEMKAEAEAKPEEKVEAEAKPEEKVEEPVKVVVPPRDGHFVSLHVRFTLGSSSYATVVLRSLIGRAIERDDLIGYNFEANRFVGTEYPPSVPSGKAGLVVLPEDAEICPENQMMSYVAPRTEGDRDRGMSGHRQSGGFRMQSGDSGEAVVVVAVEEEGEGEAAGVAVEAEVASEAAGAVVASVVAEADVEASERSFGNRGDRGGDRAPAAKREQ</sequence>
<name>A0A9K3GH53_9EUKA</name>
<gene>
    <name evidence="2" type="ORF">KIPB_004037</name>
</gene>
<evidence type="ECO:0000313" key="3">
    <source>
        <dbReference type="Proteomes" id="UP000265618"/>
    </source>
</evidence>
<feature type="compositionally biased region" description="Basic and acidic residues" evidence="1">
    <location>
        <begin position="15"/>
        <end position="56"/>
    </location>
</feature>
<comment type="caution">
    <text evidence="2">The sequence shown here is derived from an EMBL/GenBank/DDBJ whole genome shotgun (WGS) entry which is preliminary data.</text>
</comment>
<keyword evidence="3" id="KW-1185">Reference proteome</keyword>
<dbReference type="GO" id="GO:0009982">
    <property type="term" value="F:pseudouridine synthase activity"/>
    <property type="evidence" value="ECO:0007669"/>
    <property type="project" value="InterPro"/>
</dbReference>
<organism evidence="2 3">
    <name type="scientific">Kipferlia bialata</name>
    <dbReference type="NCBI Taxonomy" id="797122"/>
    <lineage>
        <taxon>Eukaryota</taxon>
        <taxon>Metamonada</taxon>
        <taxon>Carpediemonas-like organisms</taxon>
        <taxon>Kipferlia</taxon>
    </lineage>
</organism>
<dbReference type="InterPro" id="IPR020103">
    <property type="entry name" value="PsdUridine_synth_cat_dom_sf"/>
</dbReference>
<feature type="compositionally biased region" description="Basic and acidic residues" evidence="1">
    <location>
        <begin position="182"/>
        <end position="223"/>
    </location>
</feature>
<dbReference type="Gene3D" id="3.30.2350.20">
    <property type="entry name" value="TruD, catalytic domain"/>
    <property type="match status" value="1"/>
</dbReference>
<evidence type="ECO:0000313" key="2">
    <source>
        <dbReference type="EMBL" id="GIQ82828.1"/>
    </source>
</evidence>
<proteinExistence type="predicted"/>
<feature type="region of interest" description="Disordered" evidence="1">
    <location>
        <begin position="179"/>
        <end position="237"/>
    </location>
</feature>
<dbReference type="InterPro" id="IPR042214">
    <property type="entry name" value="TruD_catalytic"/>
</dbReference>
<dbReference type="EMBL" id="BDIP01000827">
    <property type="protein sequence ID" value="GIQ82828.1"/>
    <property type="molecule type" value="Genomic_DNA"/>
</dbReference>
<dbReference type="InterPro" id="IPR001656">
    <property type="entry name" value="PsdUridine_synth_TruD"/>
</dbReference>
<accession>A0A9K3GH53</accession>
<dbReference type="GO" id="GO:0005634">
    <property type="term" value="C:nucleus"/>
    <property type="evidence" value="ECO:0007669"/>
    <property type="project" value="TreeGrafter"/>
</dbReference>
<dbReference type="SUPFAM" id="SSF55120">
    <property type="entry name" value="Pseudouridine synthase"/>
    <property type="match status" value="1"/>
</dbReference>
<feature type="region of interest" description="Disordered" evidence="1">
    <location>
        <begin position="434"/>
        <end position="459"/>
    </location>
</feature>
<dbReference type="PANTHER" id="PTHR13326:SF21">
    <property type="entry name" value="PSEUDOURIDYLATE SYNTHASE PUS7L"/>
    <property type="match status" value="1"/>
</dbReference>
<feature type="compositionally biased region" description="Basic and acidic residues" evidence="1">
    <location>
        <begin position="444"/>
        <end position="459"/>
    </location>
</feature>
<dbReference type="PANTHER" id="PTHR13326">
    <property type="entry name" value="TRNA PSEUDOURIDINE SYNTHASE D"/>
    <property type="match status" value="1"/>
</dbReference>
<evidence type="ECO:0000256" key="1">
    <source>
        <dbReference type="SAM" id="MobiDB-lite"/>
    </source>
</evidence>
<dbReference type="Proteomes" id="UP000265618">
    <property type="component" value="Unassembled WGS sequence"/>
</dbReference>
<feature type="compositionally biased region" description="Acidic residues" evidence="1">
    <location>
        <begin position="57"/>
        <end position="72"/>
    </location>
</feature>
<protein>
    <submittedName>
        <fullName evidence="2">Uncharacterized protein</fullName>
    </submittedName>
</protein>
<dbReference type="GO" id="GO:0001522">
    <property type="term" value="P:pseudouridine synthesis"/>
    <property type="evidence" value="ECO:0007669"/>
    <property type="project" value="InterPro"/>
</dbReference>
<reference evidence="2 3" key="1">
    <citation type="journal article" date="2018" name="PLoS ONE">
        <title>The draft genome of Kipferlia bialata reveals reductive genome evolution in fornicate parasites.</title>
        <authorList>
            <person name="Tanifuji G."/>
            <person name="Takabayashi S."/>
            <person name="Kume K."/>
            <person name="Takagi M."/>
            <person name="Nakayama T."/>
            <person name="Kamikawa R."/>
            <person name="Inagaki Y."/>
            <person name="Hashimoto T."/>
        </authorList>
    </citation>
    <scope>NUCLEOTIDE SEQUENCE [LARGE SCALE GENOMIC DNA]</scope>
    <source>
        <strain evidence="2">NY0173</strain>
    </source>
</reference>
<feature type="region of interest" description="Disordered" evidence="1">
    <location>
        <begin position="1"/>
        <end position="73"/>
    </location>
</feature>
<dbReference type="AlphaFoldDB" id="A0A9K3GH53"/>